<gene>
    <name evidence="2" type="ORF">CDEST_11620</name>
</gene>
<feature type="transmembrane region" description="Helical" evidence="1">
    <location>
        <begin position="237"/>
        <end position="257"/>
    </location>
</feature>
<reference evidence="3" key="1">
    <citation type="journal article" date="2023" name="bioRxiv">
        <title>Complete genome of the Medicago anthracnose fungus, Colletotrichum destructivum, reveals a mini-chromosome-like region within a core chromosome.</title>
        <authorList>
            <person name="Lapalu N."/>
            <person name="Simon A."/>
            <person name="Lu A."/>
            <person name="Plaumann P.-L."/>
            <person name="Amselem J."/>
            <person name="Pigne S."/>
            <person name="Auger A."/>
            <person name="Koch C."/>
            <person name="Dallery J.-F."/>
            <person name="O'Connell R.J."/>
        </authorList>
    </citation>
    <scope>NUCLEOTIDE SEQUENCE [LARGE SCALE GENOMIC DNA]</scope>
    <source>
        <strain evidence="3">CBS 520.97</strain>
    </source>
</reference>
<feature type="transmembrane region" description="Helical" evidence="1">
    <location>
        <begin position="263"/>
        <end position="286"/>
    </location>
</feature>
<keyword evidence="1" id="KW-0812">Transmembrane</keyword>
<dbReference type="EMBL" id="CP137311">
    <property type="protein sequence ID" value="WQF86606.1"/>
    <property type="molecule type" value="Genomic_DNA"/>
</dbReference>
<dbReference type="KEGG" id="cdet:87948120"/>
<proteinExistence type="predicted"/>
<dbReference type="Proteomes" id="UP001322277">
    <property type="component" value="Chromosome 7"/>
</dbReference>
<dbReference type="GeneID" id="87948120"/>
<protein>
    <submittedName>
        <fullName evidence="2">Uncharacterized protein</fullName>
    </submittedName>
</protein>
<keyword evidence="1" id="KW-0472">Membrane</keyword>
<evidence type="ECO:0000256" key="1">
    <source>
        <dbReference type="SAM" id="Phobius"/>
    </source>
</evidence>
<accession>A0AAX4ITW9</accession>
<evidence type="ECO:0000313" key="2">
    <source>
        <dbReference type="EMBL" id="WQF86606.1"/>
    </source>
</evidence>
<name>A0AAX4ITW9_9PEZI</name>
<sequence>MLLEGSHNGSGVGTQYIRQGVFVTTVASPQKELLVQQTPSTAILHSGLWIRRATLRSYVENTDTTRGIDLEAHSNVDECIPICLPVHGSRLPALHQPTSRQCHDNKSFFDVLKDLLREMPWFSWSNLLYCMDLRVPVGMHYVKFQLHPDGFACVSDRPEYPPESESARYRPTRNSIEPIPSHVFLSYYEQTLDFGTDPRSVLDQIVHKLDGPFSSLQPVEEGYGLEIEEGPNLFRLWILKLSSVVVSVLVGVGWSASGRDIQSGFAMTTAILLVLLAFVEGLSLLASS</sequence>
<dbReference type="AlphaFoldDB" id="A0AAX4ITW9"/>
<dbReference type="RefSeq" id="XP_062783827.1">
    <property type="nucleotide sequence ID" value="XM_062927776.1"/>
</dbReference>
<organism evidence="2 3">
    <name type="scientific">Colletotrichum destructivum</name>
    <dbReference type="NCBI Taxonomy" id="34406"/>
    <lineage>
        <taxon>Eukaryota</taxon>
        <taxon>Fungi</taxon>
        <taxon>Dikarya</taxon>
        <taxon>Ascomycota</taxon>
        <taxon>Pezizomycotina</taxon>
        <taxon>Sordariomycetes</taxon>
        <taxon>Hypocreomycetidae</taxon>
        <taxon>Glomerellales</taxon>
        <taxon>Glomerellaceae</taxon>
        <taxon>Colletotrichum</taxon>
        <taxon>Colletotrichum destructivum species complex</taxon>
    </lineage>
</organism>
<keyword evidence="3" id="KW-1185">Reference proteome</keyword>
<evidence type="ECO:0000313" key="3">
    <source>
        <dbReference type="Proteomes" id="UP001322277"/>
    </source>
</evidence>
<keyword evidence="1" id="KW-1133">Transmembrane helix</keyword>